<dbReference type="GO" id="GO:0003677">
    <property type="term" value="F:DNA binding"/>
    <property type="evidence" value="ECO:0007669"/>
    <property type="project" value="InterPro"/>
</dbReference>
<organism evidence="3">
    <name type="scientific">Siphoviridae sp. ctiJm4</name>
    <dbReference type="NCBI Taxonomy" id="2827916"/>
    <lineage>
        <taxon>Viruses</taxon>
        <taxon>Duplodnaviria</taxon>
        <taxon>Heunggongvirae</taxon>
        <taxon>Uroviricota</taxon>
        <taxon>Caudoviricetes</taxon>
    </lineage>
</organism>
<dbReference type="EMBL" id="BK032724">
    <property type="protein sequence ID" value="DAF56903.1"/>
    <property type="molecule type" value="Genomic_DNA"/>
</dbReference>
<dbReference type="PROSITE" id="PS51192">
    <property type="entry name" value="HELICASE_ATP_BIND_1"/>
    <property type="match status" value="1"/>
</dbReference>
<dbReference type="PANTHER" id="PTHR47396">
    <property type="entry name" value="TYPE I RESTRICTION ENZYME ECOKI R PROTEIN"/>
    <property type="match status" value="1"/>
</dbReference>
<reference evidence="3" key="1">
    <citation type="journal article" date="2021" name="Proc. Natl. Acad. Sci. U.S.A.">
        <title>A Catalog of Tens of Thousands of Viruses from Human Metagenomes Reveals Hidden Associations with Chronic Diseases.</title>
        <authorList>
            <person name="Tisza M.J."/>
            <person name="Buck C.B."/>
        </authorList>
    </citation>
    <scope>NUCLEOTIDE SEQUENCE</scope>
    <source>
        <strain evidence="3">CtiJm4</strain>
    </source>
</reference>
<dbReference type="InterPro" id="IPR006935">
    <property type="entry name" value="Helicase/UvrB_N"/>
</dbReference>
<dbReference type="InterPro" id="IPR014001">
    <property type="entry name" value="Helicase_ATP-bd"/>
</dbReference>
<name>A0A8S5T1R8_9CAUD</name>
<dbReference type="Gene3D" id="3.40.50.300">
    <property type="entry name" value="P-loop containing nucleotide triphosphate hydrolases"/>
    <property type="match status" value="2"/>
</dbReference>
<dbReference type="InterPro" id="IPR001650">
    <property type="entry name" value="Helicase_C-like"/>
</dbReference>
<dbReference type="Pfam" id="PF04851">
    <property type="entry name" value="ResIII"/>
    <property type="match status" value="1"/>
</dbReference>
<dbReference type="GO" id="GO:0016787">
    <property type="term" value="F:hydrolase activity"/>
    <property type="evidence" value="ECO:0007669"/>
    <property type="project" value="InterPro"/>
</dbReference>
<sequence>MFELRWYQEEGIEALMNYNYAHNPLLAFPTGTGKSVIIAEFIKRALMAYPTTRVMMLTHVKELVQQNAEKLKGVWQQAPLGIYSAGLKERDVGRPITFGSMQSVYKHIQRQQEQGLPHFGKIDLLIVDEAHLISEKEETTYRKIISAFYEENPYIKVIGLTATPYRMKSGQLTENGIFGEVIYDLTQPDMFVRLIKEGYLAPLIPRRTAIEIDTSNLSMVGDDYNKKQLEKVSDTDEITFNAVREIVECGLSQNRTSWIIFCTSVEHCEHVNAMLLSLGIASAVCHSKLSNKENDDVIHAFKQGKLTCLVNNNKLTTGFDNPKIDLIGMLRPTQSVGLWVQMLGRGTRPYPTKENCLVLDFAGNTKRLGCINDPNIPNRKKGKGGGGGDAPVKVCKECNCYNHAKARYCEVCGTEFTFESNLFQTASTLELIKDTSPQYELIPVDQVIYNEHKSANGSIPTLEVTYLCGLSRYKEYVCFEHTGYARKKAEMWWGQRSADPCPDRVYEVLGRADGLKKPSMITVHINKTYPEIKSVTF</sequence>
<proteinExistence type="predicted"/>
<feature type="domain" description="Helicase ATP-binding" evidence="1">
    <location>
        <begin position="15"/>
        <end position="182"/>
    </location>
</feature>
<dbReference type="SMART" id="SM00487">
    <property type="entry name" value="DEXDc"/>
    <property type="match status" value="1"/>
</dbReference>
<dbReference type="SMART" id="SM00490">
    <property type="entry name" value="HELICc"/>
    <property type="match status" value="1"/>
</dbReference>
<dbReference type="PROSITE" id="PS51194">
    <property type="entry name" value="HELICASE_CTER"/>
    <property type="match status" value="1"/>
</dbReference>
<dbReference type="InterPro" id="IPR050742">
    <property type="entry name" value="Helicase_Restrict-Modif_Enz"/>
</dbReference>
<accession>A0A8S5T1R8</accession>
<dbReference type="GO" id="GO:0005524">
    <property type="term" value="F:ATP binding"/>
    <property type="evidence" value="ECO:0007669"/>
    <property type="project" value="InterPro"/>
</dbReference>
<feature type="domain" description="Helicase C-terminal" evidence="2">
    <location>
        <begin position="250"/>
        <end position="387"/>
    </location>
</feature>
<evidence type="ECO:0000259" key="2">
    <source>
        <dbReference type="PROSITE" id="PS51194"/>
    </source>
</evidence>
<dbReference type="SUPFAM" id="SSF52540">
    <property type="entry name" value="P-loop containing nucleoside triphosphate hydrolases"/>
    <property type="match status" value="1"/>
</dbReference>
<dbReference type="InterPro" id="IPR027417">
    <property type="entry name" value="P-loop_NTPase"/>
</dbReference>
<evidence type="ECO:0000313" key="3">
    <source>
        <dbReference type="EMBL" id="DAF56903.1"/>
    </source>
</evidence>
<dbReference type="PANTHER" id="PTHR47396:SF1">
    <property type="entry name" value="ATP-DEPENDENT HELICASE IRC3-RELATED"/>
    <property type="match status" value="1"/>
</dbReference>
<dbReference type="Pfam" id="PF00271">
    <property type="entry name" value="Helicase_C"/>
    <property type="match status" value="1"/>
</dbReference>
<protein>
    <submittedName>
        <fullName evidence="3">Type I site specific restriction modification protein</fullName>
    </submittedName>
</protein>
<evidence type="ECO:0000259" key="1">
    <source>
        <dbReference type="PROSITE" id="PS51192"/>
    </source>
</evidence>